<organism evidence="1 2">
    <name type="scientific">Botrytis fragariae</name>
    <dbReference type="NCBI Taxonomy" id="1964551"/>
    <lineage>
        <taxon>Eukaryota</taxon>
        <taxon>Fungi</taxon>
        <taxon>Dikarya</taxon>
        <taxon>Ascomycota</taxon>
        <taxon>Pezizomycotina</taxon>
        <taxon>Leotiomycetes</taxon>
        <taxon>Helotiales</taxon>
        <taxon>Sclerotiniaceae</taxon>
        <taxon>Botrytis</taxon>
    </lineage>
</organism>
<dbReference type="InterPro" id="IPR008929">
    <property type="entry name" value="Chondroitin_lyas"/>
</dbReference>
<dbReference type="GeneID" id="59266487"/>
<proteinExistence type="predicted"/>
<protein>
    <submittedName>
        <fullName evidence="1">Putative gpi anchored protein</fullName>
    </submittedName>
</protein>
<evidence type="ECO:0000313" key="1">
    <source>
        <dbReference type="EMBL" id="KAF5868382.1"/>
    </source>
</evidence>
<dbReference type="AlphaFoldDB" id="A0A8H6EDJ6"/>
<sequence length="186" mass="20840">MNRNFLDHYNNKPNFYYANWDLCKIASLMAIGIFNGNAIMYELSDAVVANGALFFSFDANHTEEGLEKAHTLIDFPLLGVIGQQGYNQNVDLYATSGNQILNGWEGVLPVVASKSRFDIRSGFEAIYSHYAEIKGLNALWSRTYRDYINKILKANIESVDGDYSPNSGGYNALGHGTLMYRLGKSW</sequence>
<gene>
    <name evidence="1" type="ORF">Bfra_012481</name>
</gene>
<dbReference type="Proteomes" id="UP000531561">
    <property type="component" value="Unassembled WGS sequence"/>
</dbReference>
<reference evidence="1 2" key="1">
    <citation type="journal article" date="2020" name="Phytopathology">
        <title>A high-quality genome resource of Botrytis fragariae, a new and rapidly spreading fungal pathogen causing strawberry gray mold in the U.S.A.</title>
        <authorList>
            <person name="Wu Y."/>
            <person name="Saski C.A."/>
            <person name="Schnabel G."/>
            <person name="Xiao S."/>
            <person name="Hu M."/>
        </authorList>
    </citation>
    <scope>NUCLEOTIDE SEQUENCE [LARGE SCALE GENOMIC DNA]</scope>
    <source>
        <strain evidence="1 2">BVB16</strain>
    </source>
</reference>
<accession>A0A8H6EDJ6</accession>
<evidence type="ECO:0000313" key="2">
    <source>
        <dbReference type="Proteomes" id="UP000531561"/>
    </source>
</evidence>
<keyword evidence="2" id="KW-1185">Reference proteome</keyword>
<name>A0A8H6EDJ6_9HELO</name>
<dbReference type="OrthoDB" id="5302720at2759"/>
<dbReference type="RefSeq" id="XP_037187331.1">
    <property type="nucleotide sequence ID" value="XM_037342795.1"/>
</dbReference>
<dbReference type="SUPFAM" id="SSF48230">
    <property type="entry name" value="Chondroitin AC/alginate lyase"/>
    <property type="match status" value="1"/>
</dbReference>
<comment type="caution">
    <text evidence="1">The sequence shown here is derived from an EMBL/GenBank/DDBJ whole genome shotgun (WGS) entry which is preliminary data.</text>
</comment>
<dbReference type="EMBL" id="JABFCT010000024">
    <property type="protein sequence ID" value="KAF5868382.1"/>
    <property type="molecule type" value="Genomic_DNA"/>
</dbReference>